<gene>
    <name evidence="1" type="ORF">F4820DRAFT_445621</name>
</gene>
<proteinExistence type="predicted"/>
<evidence type="ECO:0000313" key="1">
    <source>
        <dbReference type="EMBL" id="KAI4867798.1"/>
    </source>
</evidence>
<dbReference type="Proteomes" id="UP001497700">
    <property type="component" value="Unassembled WGS sequence"/>
</dbReference>
<keyword evidence="2" id="KW-1185">Reference proteome</keyword>
<dbReference type="EMBL" id="MU393443">
    <property type="protein sequence ID" value="KAI4867798.1"/>
    <property type="molecule type" value="Genomic_DNA"/>
</dbReference>
<protein>
    <submittedName>
        <fullName evidence="1">Uncharacterized protein</fullName>
    </submittedName>
</protein>
<reference evidence="1 2" key="1">
    <citation type="journal article" date="2022" name="New Phytol.">
        <title>Ecological generalism drives hyperdiversity of secondary metabolite gene clusters in xylarialean endophytes.</title>
        <authorList>
            <person name="Franco M.E.E."/>
            <person name="Wisecaver J.H."/>
            <person name="Arnold A.E."/>
            <person name="Ju Y.M."/>
            <person name="Slot J.C."/>
            <person name="Ahrendt S."/>
            <person name="Moore L.P."/>
            <person name="Eastman K.E."/>
            <person name="Scott K."/>
            <person name="Konkel Z."/>
            <person name="Mondo S.J."/>
            <person name="Kuo A."/>
            <person name="Hayes R.D."/>
            <person name="Haridas S."/>
            <person name="Andreopoulos B."/>
            <person name="Riley R."/>
            <person name="LaButti K."/>
            <person name="Pangilinan J."/>
            <person name="Lipzen A."/>
            <person name="Amirebrahimi M."/>
            <person name="Yan J."/>
            <person name="Adam C."/>
            <person name="Keymanesh K."/>
            <person name="Ng V."/>
            <person name="Louie K."/>
            <person name="Northen T."/>
            <person name="Drula E."/>
            <person name="Henrissat B."/>
            <person name="Hsieh H.M."/>
            <person name="Youens-Clark K."/>
            <person name="Lutzoni F."/>
            <person name="Miadlikowska J."/>
            <person name="Eastwood D.C."/>
            <person name="Hamelin R.C."/>
            <person name="Grigoriev I.V."/>
            <person name="U'Ren J.M."/>
        </authorList>
    </citation>
    <scope>NUCLEOTIDE SEQUENCE [LARGE SCALE GENOMIC DNA]</scope>
    <source>
        <strain evidence="1 2">CBS 119005</strain>
    </source>
</reference>
<evidence type="ECO:0000313" key="2">
    <source>
        <dbReference type="Proteomes" id="UP001497700"/>
    </source>
</evidence>
<sequence>MSDALAKAPDNVVRAILIALCSDSDINRKANAYLKKIASKTDSQVPTKSNTSGTNTRKRKATEEVHICVQCQQPFYKDENNAQACKFHNGDLEVDDEDDFWADHDENCHGEIDTEGMREEFPDGFAWDCCGKKGNTTGCVQGPHMATGASRGRYVDESGSE</sequence>
<comment type="caution">
    <text evidence="1">The sequence shown here is derived from an EMBL/GenBank/DDBJ whole genome shotgun (WGS) entry which is preliminary data.</text>
</comment>
<name>A0ACB9Z8I0_9PEZI</name>
<accession>A0ACB9Z8I0</accession>
<organism evidence="1 2">
    <name type="scientific">Hypoxylon rubiginosum</name>
    <dbReference type="NCBI Taxonomy" id="110542"/>
    <lineage>
        <taxon>Eukaryota</taxon>
        <taxon>Fungi</taxon>
        <taxon>Dikarya</taxon>
        <taxon>Ascomycota</taxon>
        <taxon>Pezizomycotina</taxon>
        <taxon>Sordariomycetes</taxon>
        <taxon>Xylariomycetidae</taxon>
        <taxon>Xylariales</taxon>
        <taxon>Hypoxylaceae</taxon>
        <taxon>Hypoxylon</taxon>
    </lineage>
</organism>